<protein>
    <submittedName>
        <fullName evidence="1">Uncharacterized protein</fullName>
    </submittedName>
</protein>
<evidence type="ECO:0000313" key="2">
    <source>
        <dbReference type="Proteomes" id="UP000076154"/>
    </source>
</evidence>
<dbReference type="AlphaFoldDB" id="A0A369K412"/>
<evidence type="ECO:0000313" key="1">
    <source>
        <dbReference type="EMBL" id="RDB27385.1"/>
    </source>
</evidence>
<name>A0A369K412_HYPMA</name>
<accession>A0A369K412</accession>
<sequence length="71" mass="7944">MDNARPSPLDERNWTPLHSMRSLLAASSHTFQIASRSLTFCCIKAKCQPDLATLHGHYPRVFGIHADDVPL</sequence>
<organism evidence="1 2">
    <name type="scientific">Hypsizygus marmoreus</name>
    <name type="common">White beech mushroom</name>
    <name type="synonym">Agaricus marmoreus</name>
    <dbReference type="NCBI Taxonomy" id="39966"/>
    <lineage>
        <taxon>Eukaryota</taxon>
        <taxon>Fungi</taxon>
        <taxon>Dikarya</taxon>
        <taxon>Basidiomycota</taxon>
        <taxon>Agaricomycotina</taxon>
        <taxon>Agaricomycetes</taxon>
        <taxon>Agaricomycetidae</taxon>
        <taxon>Agaricales</taxon>
        <taxon>Tricholomatineae</taxon>
        <taxon>Lyophyllaceae</taxon>
        <taxon>Hypsizygus</taxon>
    </lineage>
</organism>
<dbReference type="EMBL" id="LUEZ02000017">
    <property type="protein sequence ID" value="RDB27385.1"/>
    <property type="molecule type" value="Genomic_DNA"/>
</dbReference>
<proteinExistence type="predicted"/>
<keyword evidence="2" id="KW-1185">Reference proteome</keyword>
<gene>
    <name evidence="1" type="ORF">Hypma_004503</name>
</gene>
<dbReference type="Proteomes" id="UP000076154">
    <property type="component" value="Unassembled WGS sequence"/>
</dbReference>
<comment type="caution">
    <text evidence="1">The sequence shown here is derived from an EMBL/GenBank/DDBJ whole genome shotgun (WGS) entry which is preliminary data.</text>
</comment>
<reference evidence="1" key="1">
    <citation type="submission" date="2018-04" db="EMBL/GenBank/DDBJ databases">
        <title>Whole genome sequencing of Hypsizygus marmoreus.</title>
        <authorList>
            <person name="Choi I.-G."/>
            <person name="Min B."/>
            <person name="Kim J.-G."/>
            <person name="Kim S."/>
            <person name="Oh Y.-L."/>
            <person name="Kong W.-S."/>
            <person name="Park H."/>
            <person name="Jeong J."/>
            <person name="Song E.-S."/>
        </authorList>
    </citation>
    <scope>NUCLEOTIDE SEQUENCE [LARGE SCALE GENOMIC DNA]</scope>
    <source>
        <strain evidence="1">51987-8</strain>
    </source>
</reference>
<dbReference type="InParanoid" id="A0A369K412"/>